<reference evidence="5" key="1">
    <citation type="submission" date="2007-03" db="EMBL/GenBank/DDBJ databases">
        <title>Annotation of Culex pipiens quinquefasciatus.</title>
        <authorList>
            <consortium name="The Broad Institute Genome Sequencing Platform"/>
            <person name="Atkinson P.W."/>
            <person name="Hemingway J."/>
            <person name="Christensen B.M."/>
            <person name="Higgs S."/>
            <person name="Kodira C."/>
            <person name="Hannick L."/>
            <person name="Megy K."/>
            <person name="O'Leary S."/>
            <person name="Pearson M."/>
            <person name="Haas B.J."/>
            <person name="Mauceli E."/>
            <person name="Wortman J.R."/>
            <person name="Lee N.H."/>
            <person name="Guigo R."/>
            <person name="Stanke M."/>
            <person name="Alvarado L."/>
            <person name="Amedeo P."/>
            <person name="Antoine C.H."/>
            <person name="Arensburger P."/>
            <person name="Bidwell S.L."/>
            <person name="Crawford M."/>
            <person name="Camaro F."/>
            <person name="Devon K."/>
            <person name="Engels R."/>
            <person name="Hammond M."/>
            <person name="Howarth C."/>
            <person name="Koehrsen M."/>
            <person name="Lawson D."/>
            <person name="Montgomery P."/>
            <person name="Nene V."/>
            <person name="Nusbaum C."/>
            <person name="Puiu D."/>
            <person name="Romero-Severson J."/>
            <person name="Severson D.W."/>
            <person name="Shumway M."/>
            <person name="Sisk P."/>
            <person name="Stolte C."/>
            <person name="Zeng Q."/>
            <person name="Eisenstadt E."/>
            <person name="Fraser-Liggett C."/>
            <person name="Strausberg R."/>
            <person name="Galagan J."/>
            <person name="Birren B."/>
            <person name="Collins F.H."/>
        </authorList>
    </citation>
    <scope>NUCLEOTIDE SEQUENCE [LARGE SCALE GENOMIC DNA]</scope>
    <source>
        <strain evidence="5">JHB</strain>
    </source>
</reference>
<dbReference type="STRING" id="7176.B0X0H0"/>
<gene>
    <name evidence="6" type="primary">6045855</name>
    <name evidence="5" type="ORF">CpipJ_CPIJ012726</name>
</gene>
<dbReference type="InterPro" id="IPR051631">
    <property type="entry name" value="Ankyrin-KH/SAM_domain"/>
</dbReference>
<evidence type="ECO:0000313" key="6">
    <source>
        <dbReference type="EnsemblMetazoa" id="CPIJ012726-PA"/>
    </source>
</evidence>
<dbReference type="GO" id="GO:0005737">
    <property type="term" value="C:cytoplasm"/>
    <property type="evidence" value="ECO:0007669"/>
    <property type="project" value="TreeGrafter"/>
</dbReference>
<dbReference type="PANTHER" id="PTHR23206:SF8">
    <property type="entry name" value="ANKYRIN REPEAT AND KH DOMAIN-CONTAINING 1"/>
    <property type="match status" value="1"/>
</dbReference>
<dbReference type="InterPro" id="IPR036770">
    <property type="entry name" value="Ankyrin_rpt-contain_sf"/>
</dbReference>
<feature type="region of interest" description="Disordered" evidence="4">
    <location>
        <begin position="1"/>
        <end position="30"/>
    </location>
</feature>
<dbReference type="Pfam" id="PF12796">
    <property type="entry name" value="Ank_2"/>
    <property type="match status" value="1"/>
</dbReference>
<evidence type="ECO:0000256" key="4">
    <source>
        <dbReference type="SAM" id="MobiDB-lite"/>
    </source>
</evidence>
<dbReference type="SMART" id="SM00248">
    <property type="entry name" value="ANK"/>
    <property type="match status" value="2"/>
</dbReference>
<dbReference type="InterPro" id="IPR002110">
    <property type="entry name" value="Ankyrin_rpt"/>
</dbReference>
<reference evidence="6" key="2">
    <citation type="submission" date="2021-02" db="UniProtKB">
        <authorList>
            <consortium name="EnsemblMetazoa"/>
        </authorList>
    </citation>
    <scope>IDENTIFICATION</scope>
    <source>
        <strain evidence="6">JHB</strain>
    </source>
</reference>
<dbReference type="GO" id="GO:0045087">
    <property type="term" value="P:innate immune response"/>
    <property type="evidence" value="ECO:0007669"/>
    <property type="project" value="TreeGrafter"/>
</dbReference>
<organism>
    <name type="scientific">Culex quinquefasciatus</name>
    <name type="common">Southern house mosquito</name>
    <name type="synonym">Culex pungens</name>
    <dbReference type="NCBI Taxonomy" id="7176"/>
    <lineage>
        <taxon>Eukaryota</taxon>
        <taxon>Metazoa</taxon>
        <taxon>Ecdysozoa</taxon>
        <taxon>Arthropoda</taxon>
        <taxon>Hexapoda</taxon>
        <taxon>Insecta</taxon>
        <taxon>Pterygota</taxon>
        <taxon>Neoptera</taxon>
        <taxon>Endopterygota</taxon>
        <taxon>Diptera</taxon>
        <taxon>Nematocera</taxon>
        <taxon>Culicoidea</taxon>
        <taxon>Culicidae</taxon>
        <taxon>Culicinae</taxon>
        <taxon>Culicini</taxon>
        <taxon>Culex</taxon>
        <taxon>Culex</taxon>
    </lineage>
</organism>
<evidence type="ECO:0000313" key="7">
    <source>
        <dbReference type="Proteomes" id="UP000002320"/>
    </source>
</evidence>
<dbReference type="VEuPathDB" id="VectorBase:CPIJ012726"/>
<accession>B0X0H0</accession>
<feature type="compositionally biased region" description="Low complexity" evidence="4">
    <location>
        <begin position="194"/>
        <end position="205"/>
    </location>
</feature>
<dbReference type="InParanoid" id="B0X0H0"/>
<keyword evidence="2 3" id="KW-0040">ANK repeat</keyword>
<dbReference type="EnsemblMetazoa" id="CPIJ012726-RA">
    <property type="protein sequence ID" value="CPIJ012726-PA"/>
    <property type="gene ID" value="CPIJ012726"/>
</dbReference>
<dbReference type="KEGG" id="cqu:CpipJ_CPIJ012726"/>
<sequence>MPTKIAKKSDKSRKKKNRLAGVRQAPVDQQSAAAVAAVPGGYQFEAIPAPAPIQNTAGNVVQERQIDVDSETDSNHVTALPLAYAGGHEELVEFLISRGTNIEHKDKKGFTPLILAATAGHEKVVVETLLRHGAKMDLDLEKSREESRKAVAAKRREGEVKPPTGRRLASIVVQQQQDKEEFGDSGIDANSQGSCSSSDVKSASSLIEQKRKNNKKRKQQLHTEKKESAVTAKQLQQQQYACGRTIRAASVHLRQVFSRPVLLQGHIRTHTAVMAIPSRDHRGRPKSVHFSFVHPAPTKTKLQNLLKKRPRRLRHQQEPPTSAPYIKKWNWHLGAREVDLAVG</sequence>
<dbReference type="Gene3D" id="1.25.40.20">
    <property type="entry name" value="Ankyrin repeat-containing domain"/>
    <property type="match status" value="1"/>
</dbReference>
<dbReference type="eggNOG" id="KOG4369">
    <property type="taxonomic scope" value="Eukaryota"/>
</dbReference>
<feature type="repeat" description="ANK" evidence="3">
    <location>
        <begin position="75"/>
        <end position="107"/>
    </location>
</feature>
<evidence type="ECO:0000256" key="1">
    <source>
        <dbReference type="ARBA" id="ARBA00022737"/>
    </source>
</evidence>
<dbReference type="PANTHER" id="PTHR23206">
    <property type="entry name" value="MASK PROTEIN"/>
    <property type="match status" value="1"/>
</dbReference>
<dbReference type="PROSITE" id="PS50088">
    <property type="entry name" value="ANK_REPEAT"/>
    <property type="match status" value="2"/>
</dbReference>
<keyword evidence="7" id="KW-1185">Reference proteome</keyword>
<feature type="region of interest" description="Disordered" evidence="4">
    <location>
        <begin position="179"/>
        <end position="233"/>
    </location>
</feature>
<dbReference type="HOGENOM" id="CLU_048489_0_0_1"/>
<name>B0X0H0_CULQU</name>
<dbReference type="Proteomes" id="UP000002320">
    <property type="component" value="Unassembled WGS sequence"/>
</dbReference>
<keyword evidence="1" id="KW-0677">Repeat</keyword>
<feature type="region of interest" description="Disordered" evidence="4">
    <location>
        <begin position="141"/>
        <end position="166"/>
    </location>
</feature>
<dbReference type="EMBL" id="DS232236">
    <property type="protein sequence ID" value="EDS38131.1"/>
    <property type="molecule type" value="Genomic_DNA"/>
</dbReference>
<evidence type="ECO:0000256" key="3">
    <source>
        <dbReference type="PROSITE-ProRule" id="PRU00023"/>
    </source>
</evidence>
<dbReference type="PROSITE" id="PS50297">
    <property type="entry name" value="ANK_REP_REGION"/>
    <property type="match status" value="2"/>
</dbReference>
<dbReference type="AlphaFoldDB" id="B0X0H0"/>
<feature type="repeat" description="ANK" evidence="3">
    <location>
        <begin position="108"/>
        <end position="141"/>
    </location>
</feature>
<feature type="compositionally biased region" description="Basic and acidic residues" evidence="4">
    <location>
        <begin position="141"/>
        <end position="160"/>
    </location>
</feature>
<evidence type="ECO:0000313" key="5">
    <source>
        <dbReference type="EMBL" id="EDS38131.1"/>
    </source>
</evidence>
<evidence type="ECO:0000256" key="2">
    <source>
        <dbReference type="ARBA" id="ARBA00023043"/>
    </source>
</evidence>
<dbReference type="SUPFAM" id="SSF48403">
    <property type="entry name" value="Ankyrin repeat"/>
    <property type="match status" value="1"/>
</dbReference>
<proteinExistence type="predicted"/>
<protein>
    <submittedName>
        <fullName evidence="5 6">Uncharacterized protein</fullName>
    </submittedName>
</protein>